<dbReference type="NCBIfam" id="TIGR00473">
    <property type="entry name" value="pssA"/>
    <property type="match status" value="1"/>
</dbReference>
<dbReference type="Proteomes" id="UP000483362">
    <property type="component" value="Unassembled WGS sequence"/>
</dbReference>
<evidence type="ECO:0000256" key="17">
    <source>
        <dbReference type="SAM" id="Phobius"/>
    </source>
</evidence>
<accession>A0A6L5XG55</accession>
<evidence type="ECO:0000256" key="13">
    <source>
        <dbReference type="ARBA" id="ARBA00023209"/>
    </source>
</evidence>
<organism evidence="18 19">
    <name type="scientific">Sodaliphilus pleomorphus</name>
    <dbReference type="NCBI Taxonomy" id="2606626"/>
    <lineage>
        <taxon>Bacteria</taxon>
        <taxon>Pseudomonadati</taxon>
        <taxon>Bacteroidota</taxon>
        <taxon>Bacteroidia</taxon>
        <taxon>Bacteroidales</taxon>
        <taxon>Muribaculaceae</taxon>
        <taxon>Sodaliphilus</taxon>
    </lineage>
</organism>
<evidence type="ECO:0000256" key="16">
    <source>
        <dbReference type="RuleBase" id="RU003750"/>
    </source>
</evidence>
<keyword evidence="9 17" id="KW-0812">Transmembrane</keyword>
<dbReference type="InterPro" id="IPR000462">
    <property type="entry name" value="CDP-OH_P_trans"/>
</dbReference>
<evidence type="ECO:0000256" key="10">
    <source>
        <dbReference type="ARBA" id="ARBA00022989"/>
    </source>
</evidence>
<feature type="transmembrane region" description="Helical" evidence="17">
    <location>
        <begin position="175"/>
        <end position="193"/>
    </location>
</feature>
<protein>
    <recommendedName>
        <fullName evidence="6">CDP-diacylglycerol--serine O-phosphatidyltransferase</fullName>
        <ecNumber evidence="5">2.7.8.8</ecNumber>
    </recommendedName>
    <alternativeName>
        <fullName evidence="15">Phosphatidylserine synthase</fullName>
    </alternativeName>
</protein>
<keyword evidence="8 16" id="KW-0808">Transferase</keyword>
<evidence type="ECO:0000256" key="2">
    <source>
        <dbReference type="ARBA" id="ARBA00004141"/>
    </source>
</evidence>
<dbReference type="GO" id="GO:0003882">
    <property type="term" value="F:CDP-diacylglycerol-serine O-phosphatidyltransferase activity"/>
    <property type="evidence" value="ECO:0007669"/>
    <property type="project" value="UniProtKB-EC"/>
</dbReference>
<name>A0A6L5XG55_9BACT</name>
<dbReference type="GO" id="GO:0016020">
    <property type="term" value="C:membrane"/>
    <property type="evidence" value="ECO:0007669"/>
    <property type="project" value="UniProtKB-SubCell"/>
</dbReference>
<dbReference type="Gene3D" id="1.20.120.1760">
    <property type="match status" value="1"/>
</dbReference>
<keyword evidence="14" id="KW-1208">Phospholipid metabolism</keyword>
<comment type="catalytic activity">
    <reaction evidence="1">
        <text>a CDP-1,2-diacyl-sn-glycerol + L-serine = a 1,2-diacyl-sn-glycero-3-phospho-L-serine + CMP + H(+)</text>
        <dbReference type="Rhea" id="RHEA:16913"/>
        <dbReference type="ChEBI" id="CHEBI:15378"/>
        <dbReference type="ChEBI" id="CHEBI:33384"/>
        <dbReference type="ChEBI" id="CHEBI:57262"/>
        <dbReference type="ChEBI" id="CHEBI:58332"/>
        <dbReference type="ChEBI" id="CHEBI:60377"/>
        <dbReference type="EC" id="2.7.8.8"/>
    </reaction>
</comment>
<evidence type="ECO:0000256" key="15">
    <source>
        <dbReference type="ARBA" id="ARBA00032361"/>
    </source>
</evidence>
<comment type="caution">
    <text evidence="18">The sequence shown here is derived from an EMBL/GenBank/DDBJ whole genome shotgun (WGS) entry which is preliminary data.</text>
</comment>
<evidence type="ECO:0000256" key="7">
    <source>
        <dbReference type="ARBA" id="ARBA00022516"/>
    </source>
</evidence>
<dbReference type="PROSITE" id="PS00379">
    <property type="entry name" value="CDP_ALCOHOL_P_TRANSF"/>
    <property type="match status" value="1"/>
</dbReference>
<feature type="transmembrane region" description="Helical" evidence="17">
    <location>
        <begin position="148"/>
        <end position="169"/>
    </location>
</feature>
<evidence type="ECO:0000313" key="19">
    <source>
        <dbReference type="Proteomes" id="UP000483362"/>
    </source>
</evidence>
<gene>
    <name evidence="18" type="primary">pssA</name>
    <name evidence="18" type="ORF">FYJ29_12080</name>
</gene>
<dbReference type="EC" id="2.7.8.8" evidence="5"/>
<keyword evidence="10 17" id="KW-1133">Transmembrane helix</keyword>
<evidence type="ECO:0000256" key="14">
    <source>
        <dbReference type="ARBA" id="ARBA00023264"/>
    </source>
</evidence>
<evidence type="ECO:0000256" key="12">
    <source>
        <dbReference type="ARBA" id="ARBA00023136"/>
    </source>
</evidence>
<evidence type="ECO:0000256" key="3">
    <source>
        <dbReference type="ARBA" id="ARBA00004308"/>
    </source>
</evidence>
<feature type="transmembrane region" description="Helical" evidence="17">
    <location>
        <begin position="59"/>
        <end position="80"/>
    </location>
</feature>
<feature type="transmembrane region" description="Helical" evidence="17">
    <location>
        <begin position="214"/>
        <end position="242"/>
    </location>
</feature>
<sequence length="249" mass="27353">MLNYLIYNSTIVMNLLTSIRNNTPNAVTCCNLLSGALACIAAFHCFDTWWWGLQGYQVAFVWIAAAAVFDFFDGFTARLLHAASPLGKELDSLSDSVSFGLAPALILYNMMLQAYPHVAWAPYVTLLIPVFGALRLARFNTDPNQGTVFTGLAIPANAIFWIGFTSFFATRHQVLPLWCVIALIAAFSLLMVCNLRMFSLKLHSLSIKAAWKQYLTVVVFAVSLATCGIAGLAVTIAFYIILSACTRQD</sequence>
<keyword evidence="7" id="KW-0444">Lipid biosynthesis</keyword>
<proteinExistence type="inferred from homology"/>
<dbReference type="GO" id="GO:0008654">
    <property type="term" value="P:phospholipid biosynthetic process"/>
    <property type="evidence" value="ECO:0007669"/>
    <property type="project" value="UniProtKB-KW"/>
</dbReference>
<dbReference type="RefSeq" id="WP_154327684.1">
    <property type="nucleotide sequence ID" value="NZ_CP045696.1"/>
</dbReference>
<evidence type="ECO:0000256" key="11">
    <source>
        <dbReference type="ARBA" id="ARBA00023098"/>
    </source>
</evidence>
<comment type="similarity">
    <text evidence="4 16">Belongs to the CDP-alcohol phosphatidyltransferase class-I family.</text>
</comment>
<keyword evidence="11" id="KW-0443">Lipid metabolism</keyword>
<dbReference type="Pfam" id="PF01066">
    <property type="entry name" value="CDP-OH_P_transf"/>
    <property type="match status" value="1"/>
</dbReference>
<dbReference type="InterPro" id="IPR004533">
    <property type="entry name" value="CDP-diaglyc--ser_O-PTrfase"/>
</dbReference>
<evidence type="ECO:0000256" key="8">
    <source>
        <dbReference type="ARBA" id="ARBA00022679"/>
    </source>
</evidence>
<feature type="transmembrane region" description="Helical" evidence="17">
    <location>
        <begin position="117"/>
        <end position="136"/>
    </location>
</feature>
<dbReference type="EMBL" id="VULT01000022">
    <property type="protein sequence ID" value="MSS18487.1"/>
    <property type="molecule type" value="Genomic_DNA"/>
</dbReference>
<reference evidence="18 19" key="1">
    <citation type="submission" date="2019-08" db="EMBL/GenBank/DDBJ databases">
        <title>In-depth cultivation of the pig gut microbiome towards novel bacterial diversity and tailored functional studies.</title>
        <authorList>
            <person name="Wylensek D."/>
            <person name="Hitch T.C.A."/>
            <person name="Clavel T."/>
        </authorList>
    </citation>
    <scope>NUCLEOTIDE SEQUENCE [LARGE SCALE GENOMIC DNA]</scope>
    <source>
        <strain evidence="18 19">Oil-RF-744-WCA-WT-10</strain>
    </source>
</reference>
<evidence type="ECO:0000256" key="5">
    <source>
        <dbReference type="ARBA" id="ARBA00013174"/>
    </source>
</evidence>
<keyword evidence="19" id="KW-1185">Reference proteome</keyword>
<dbReference type="InterPro" id="IPR043130">
    <property type="entry name" value="CDP-OH_PTrfase_TM_dom"/>
</dbReference>
<dbReference type="InterPro" id="IPR048254">
    <property type="entry name" value="CDP_ALCOHOL_P_TRANSF_CS"/>
</dbReference>
<dbReference type="GO" id="GO:0012505">
    <property type="term" value="C:endomembrane system"/>
    <property type="evidence" value="ECO:0007669"/>
    <property type="project" value="UniProtKB-SubCell"/>
</dbReference>
<evidence type="ECO:0000256" key="1">
    <source>
        <dbReference type="ARBA" id="ARBA00000287"/>
    </source>
</evidence>
<evidence type="ECO:0000256" key="9">
    <source>
        <dbReference type="ARBA" id="ARBA00022692"/>
    </source>
</evidence>
<keyword evidence="13" id="KW-0594">Phospholipid biosynthesis</keyword>
<comment type="subcellular location">
    <subcellularLocation>
        <location evidence="3">Endomembrane system</location>
    </subcellularLocation>
    <subcellularLocation>
        <location evidence="2">Membrane</location>
        <topology evidence="2">Multi-pass membrane protein</topology>
    </subcellularLocation>
</comment>
<evidence type="ECO:0000256" key="6">
    <source>
        <dbReference type="ARBA" id="ARBA00017171"/>
    </source>
</evidence>
<evidence type="ECO:0000313" key="18">
    <source>
        <dbReference type="EMBL" id="MSS18487.1"/>
    </source>
</evidence>
<keyword evidence="12 17" id="KW-0472">Membrane</keyword>
<evidence type="ECO:0000256" key="4">
    <source>
        <dbReference type="ARBA" id="ARBA00010441"/>
    </source>
</evidence>
<dbReference type="AlphaFoldDB" id="A0A6L5XG55"/>